<gene>
    <name evidence="1" type="ORF">MARPO_0047s0082</name>
</gene>
<proteinExistence type="predicted"/>
<dbReference type="Gramene" id="Mp6g14280.1">
    <property type="protein sequence ID" value="Mp6g14280.1.cds1"/>
    <property type="gene ID" value="Mp6g14280"/>
</dbReference>
<evidence type="ECO:0000313" key="2">
    <source>
        <dbReference type="Proteomes" id="UP000244005"/>
    </source>
</evidence>
<evidence type="ECO:0000313" key="1">
    <source>
        <dbReference type="EMBL" id="PTQ39104.1"/>
    </source>
</evidence>
<name>A0A2R6WZ23_MARPO</name>
<reference evidence="2" key="1">
    <citation type="journal article" date="2017" name="Cell">
        <title>Insights into land plant evolution garnered from the Marchantia polymorpha genome.</title>
        <authorList>
            <person name="Bowman J.L."/>
            <person name="Kohchi T."/>
            <person name="Yamato K.T."/>
            <person name="Jenkins J."/>
            <person name="Shu S."/>
            <person name="Ishizaki K."/>
            <person name="Yamaoka S."/>
            <person name="Nishihama R."/>
            <person name="Nakamura Y."/>
            <person name="Berger F."/>
            <person name="Adam C."/>
            <person name="Aki S.S."/>
            <person name="Althoff F."/>
            <person name="Araki T."/>
            <person name="Arteaga-Vazquez M.A."/>
            <person name="Balasubrmanian S."/>
            <person name="Barry K."/>
            <person name="Bauer D."/>
            <person name="Boehm C.R."/>
            <person name="Briginshaw L."/>
            <person name="Caballero-Perez J."/>
            <person name="Catarino B."/>
            <person name="Chen F."/>
            <person name="Chiyoda S."/>
            <person name="Chovatia M."/>
            <person name="Davies K.M."/>
            <person name="Delmans M."/>
            <person name="Demura T."/>
            <person name="Dierschke T."/>
            <person name="Dolan L."/>
            <person name="Dorantes-Acosta A.E."/>
            <person name="Eklund D.M."/>
            <person name="Florent S.N."/>
            <person name="Flores-Sandoval E."/>
            <person name="Fujiyama A."/>
            <person name="Fukuzawa H."/>
            <person name="Galik B."/>
            <person name="Grimanelli D."/>
            <person name="Grimwood J."/>
            <person name="Grossniklaus U."/>
            <person name="Hamada T."/>
            <person name="Haseloff J."/>
            <person name="Hetherington A.J."/>
            <person name="Higo A."/>
            <person name="Hirakawa Y."/>
            <person name="Hundley H.N."/>
            <person name="Ikeda Y."/>
            <person name="Inoue K."/>
            <person name="Inoue S.I."/>
            <person name="Ishida S."/>
            <person name="Jia Q."/>
            <person name="Kakita M."/>
            <person name="Kanazawa T."/>
            <person name="Kawai Y."/>
            <person name="Kawashima T."/>
            <person name="Kennedy M."/>
            <person name="Kinose K."/>
            <person name="Kinoshita T."/>
            <person name="Kohara Y."/>
            <person name="Koide E."/>
            <person name="Komatsu K."/>
            <person name="Kopischke S."/>
            <person name="Kubo M."/>
            <person name="Kyozuka J."/>
            <person name="Lagercrantz U."/>
            <person name="Lin S.S."/>
            <person name="Lindquist E."/>
            <person name="Lipzen A.M."/>
            <person name="Lu C.W."/>
            <person name="De Luna E."/>
            <person name="Martienssen R.A."/>
            <person name="Minamino N."/>
            <person name="Mizutani M."/>
            <person name="Mizutani M."/>
            <person name="Mochizuki N."/>
            <person name="Monte I."/>
            <person name="Mosher R."/>
            <person name="Nagasaki H."/>
            <person name="Nakagami H."/>
            <person name="Naramoto S."/>
            <person name="Nishitani K."/>
            <person name="Ohtani M."/>
            <person name="Okamoto T."/>
            <person name="Okumura M."/>
            <person name="Phillips J."/>
            <person name="Pollak B."/>
            <person name="Reinders A."/>
            <person name="Rovekamp M."/>
            <person name="Sano R."/>
            <person name="Sawa S."/>
            <person name="Schmid M.W."/>
            <person name="Shirakawa M."/>
            <person name="Solano R."/>
            <person name="Spunde A."/>
            <person name="Suetsugu N."/>
            <person name="Sugano S."/>
            <person name="Sugiyama A."/>
            <person name="Sun R."/>
            <person name="Suzuki Y."/>
            <person name="Takenaka M."/>
            <person name="Takezawa D."/>
            <person name="Tomogane H."/>
            <person name="Tsuzuki M."/>
            <person name="Ueda T."/>
            <person name="Umeda M."/>
            <person name="Ward J.M."/>
            <person name="Watanabe Y."/>
            <person name="Yazaki K."/>
            <person name="Yokoyama R."/>
            <person name="Yoshitake Y."/>
            <person name="Yotsui I."/>
            <person name="Zachgo S."/>
            <person name="Schmutz J."/>
        </authorList>
    </citation>
    <scope>NUCLEOTIDE SEQUENCE [LARGE SCALE GENOMIC DNA]</scope>
    <source>
        <strain evidence="2">Tak-1</strain>
    </source>
</reference>
<keyword evidence="2" id="KW-1185">Reference proteome</keyword>
<sequence length="147" mass="15923">MIALVTGLIPPASMQIGGGLKTGPLLLMMLTLSPRKAVSSFTPADVRFSFKWLAVEFNVHFVDRVVGEQRVSIGRPVVYHHTQFRARMPIFSSSACRTMLYGVNGGNSAPVSGHREGVPPSVGNEQLEYGSSGLSNNYSNDEIPFLV</sequence>
<dbReference type="AlphaFoldDB" id="A0A2R6WZ23"/>
<accession>A0A2R6WZ23</accession>
<dbReference type="Proteomes" id="UP000244005">
    <property type="component" value="Unassembled WGS sequence"/>
</dbReference>
<dbReference type="EMBL" id="KZ772719">
    <property type="protein sequence ID" value="PTQ39104.1"/>
    <property type="molecule type" value="Genomic_DNA"/>
</dbReference>
<protein>
    <submittedName>
        <fullName evidence="1">Uncharacterized protein</fullName>
    </submittedName>
</protein>
<organism evidence="1 2">
    <name type="scientific">Marchantia polymorpha</name>
    <name type="common">Common liverwort</name>
    <name type="synonym">Marchantia aquatica</name>
    <dbReference type="NCBI Taxonomy" id="3197"/>
    <lineage>
        <taxon>Eukaryota</taxon>
        <taxon>Viridiplantae</taxon>
        <taxon>Streptophyta</taxon>
        <taxon>Embryophyta</taxon>
        <taxon>Marchantiophyta</taxon>
        <taxon>Marchantiopsida</taxon>
        <taxon>Marchantiidae</taxon>
        <taxon>Marchantiales</taxon>
        <taxon>Marchantiaceae</taxon>
        <taxon>Marchantia</taxon>
    </lineage>
</organism>